<keyword evidence="2" id="KW-1185">Reference proteome</keyword>
<name>A0AAN5HXE8_9BILA</name>
<gene>
    <name evidence="1" type="ORF">PMAYCL1PPCAC_14983</name>
</gene>
<feature type="non-terminal residue" evidence="1">
    <location>
        <position position="149"/>
    </location>
</feature>
<dbReference type="Proteomes" id="UP001328107">
    <property type="component" value="Unassembled WGS sequence"/>
</dbReference>
<evidence type="ECO:0000313" key="1">
    <source>
        <dbReference type="EMBL" id="GMR44788.1"/>
    </source>
</evidence>
<dbReference type="EMBL" id="BTRK01000004">
    <property type="protein sequence ID" value="GMR44788.1"/>
    <property type="molecule type" value="Genomic_DNA"/>
</dbReference>
<comment type="caution">
    <text evidence="1">The sequence shown here is derived from an EMBL/GenBank/DDBJ whole genome shotgun (WGS) entry which is preliminary data.</text>
</comment>
<protein>
    <submittedName>
        <fullName evidence="1">Uncharacterized protein</fullName>
    </submittedName>
</protein>
<organism evidence="1 2">
    <name type="scientific">Pristionchus mayeri</name>
    <dbReference type="NCBI Taxonomy" id="1317129"/>
    <lineage>
        <taxon>Eukaryota</taxon>
        <taxon>Metazoa</taxon>
        <taxon>Ecdysozoa</taxon>
        <taxon>Nematoda</taxon>
        <taxon>Chromadorea</taxon>
        <taxon>Rhabditida</taxon>
        <taxon>Rhabditina</taxon>
        <taxon>Diplogasteromorpha</taxon>
        <taxon>Diplogasteroidea</taxon>
        <taxon>Neodiplogasteridae</taxon>
        <taxon>Pristionchus</taxon>
    </lineage>
</organism>
<reference evidence="2" key="1">
    <citation type="submission" date="2022-10" db="EMBL/GenBank/DDBJ databases">
        <title>Genome assembly of Pristionchus species.</title>
        <authorList>
            <person name="Yoshida K."/>
            <person name="Sommer R.J."/>
        </authorList>
    </citation>
    <scope>NUCLEOTIDE SEQUENCE [LARGE SCALE GENOMIC DNA]</scope>
    <source>
        <strain evidence="2">RS5460</strain>
    </source>
</reference>
<dbReference type="AlphaFoldDB" id="A0AAN5HXE8"/>
<proteinExistence type="predicted"/>
<evidence type="ECO:0000313" key="2">
    <source>
        <dbReference type="Proteomes" id="UP001328107"/>
    </source>
</evidence>
<accession>A0AAN5HXE8</accession>
<sequence length="149" mass="16468">AAIIGEKLPKFVIAGDAVWAAHSLCAQAEPSTCLVSNAVRTSATKSLESVYVFSSKGCIQAGERKFIAHYLERHAQQSSAQLAARENDGRYRVSITPQEMEMWEKQGELAAQTGQVQGVKDSRTFAPRLISQSWRYIRMLSNRSNDSGF</sequence>
<feature type="non-terminal residue" evidence="1">
    <location>
        <position position="1"/>
    </location>
</feature>